<dbReference type="HAMAP" id="MF_01343_A">
    <property type="entry name" value="Ribosomal_uS15_A"/>
    <property type="match status" value="1"/>
</dbReference>
<dbReference type="PANTHER" id="PTHR11885">
    <property type="entry name" value="RIBOSOMAL PROTEIN S15P/S13E"/>
    <property type="match status" value="1"/>
</dbReference>
<keyword evidence="2 4" id="KW-0689">Ribosomal protein</keyword>
<name>A0A1J5TSF3_9ARCH</name>
<accession>A0A1J5TSF3</accession>
<evidence type="ECO:0000259" key="7">
    <source>
        <dbReference type="SMART" id="SM01386"/>
    </source>
</evidence>
<dbReference type="Gene3D" id="4.10.860.130">
    <property type="match status" value="1"/>
</dbReference>
<dbReference type="CDD" id="cd00353">
    <property type="entry name" value="Ribosomal_S15p_S13e"/>
    <property type="match status" value="1"/>
</dbReference>
<dbReference type="InterPro" id="IPR000589">
    <property type="entry name" value="Ribosomal_uS15"/>
</dbReference>
<dbReference type="InterPro" id="IPR012606">
    <property type="entry name" value="Ribosomal_uS15_N"/>
</dbReference>
<dbReference type="GO" id="GO:0022627">
    <property type="term" value="C:cytosolic small ribosomal subunit"/>
    <property type="evidence" value="ECO:0007669"/>
    <property type="project" value="TreeGrafter"/>
</dbReference>
<dbReference type="AlphaFoldDB" id="A0A1J5TSF3"/>
<evidence type="ECO:0000256" key="6">
    <source>
        <dbReference type="SAM" id="MobiDB-lite"/>
    </source>
</evidence>
<evidence type="ECO:0000256" key="5">
    <source>
        <dbReference type="RuleBase" id="RU003919"/>
    </source>
</evidence>
<dbReference type="GO" id="GO:0070181">
    <property type="term" value="F:small ribosomal subunit rRNA binding"/>
    <property type="evidence" value="ECO:0007669"/>
    <property type="project" value="TreeGrafter"/>
</dbReference>
<dbReference type="Gene3D" id="1.10.287.10">
    <property type="entry name" value="S15/NS1, RNA-binding"/>
    <property type="match status" value="1"/>
</dbReference>
<dbReference type="NCBIfam" id="NF006331">
    <property type="entry name" value="PRK08561.1"/>
    <property type="match status" value="1"/>
</dbReference>
<dbReference type="SMART" id="SM01386">
    <property type="entry name" value="Ribosomal_S13_N"/>
    <property type="match status" value="1"/>
</dbReference>
<evidence type="ECO:0000256" key="3">
    <source>
        <dbReference type="ARBA" id="ARBA00023274"/>
    </source>
</evidence>
<dbReference type="GO" id="GO:0006412">
    <property type="term" value="P:translation"/>
    <property type="evidence" value="ECO:0007669"/>
    <property type="project" value="UniProtKB-UniRule"/>
</dbReference>
<protein>
    <recommendedName>
        <fullName evidence="4">Small ribosomal subunit protein uS15</fullName>
    </recommendedName>
</protein>
<feature type="region of interest" description="Disordered" evidence="6">
    <location>
        <begin position="1"/>
        <end position="30"/>
    </location>
</feature>
<dbReference type="InterPro" id="IPR023029">
    <property type="entry name" value="Ribosomal_uS15_arc_euk"/>
</dbReference>
<proteinExistence type="inferred from homology"/>
<evidence type="ECO:0000256" key="2">
    <source>
        <dbReference type="ARBA" id="ARBA00022980"/>
    </source>
</evidence>
<reference evidence="8 9" key="1">
    <citation type="submission" date="2016-08" db="EMBL/GenBank/DDBJ databases">
        <title>New Insights into Marine Group III Euryarchaeota, from dark to light.</title>
        <authorList>
            <person name="Haro-Moreno J.M."/>
            <person name="Rodriguez-Valera F."/>
            <person name="Lopez-Garcia P."/>
            <person name="Moreira D."/>
            <person name="Martin-Cuadrado A.B."/>
        </authorList>
    </citation>
    <scope>NUCLEOTIDE SEQUENCE [LARGE SCALE GENOMIC DNA]</scope>
    <source>
        <strain evidence="8">CG-Bathy1</strain>
    </source>
</reference>
<gene>
    <name evidence="4" type="primary">rps15</name>
    <name evidence="8" type="ORF">BEU04_01625</name>
</gene>
<evidence type="ECO:0000313" key="8">
    <source>
        <dbReference type="EMBL" id="OIR16660.1"/>
    </source>
</evidence>
<dbReference type="PROSITE" id="PS00362">
    <property type="entry name" value="RIBOSOMAL_S15"/>
    <property type="match status" value="1"/>
</dbReference>
<comment type="subunit">
    <text evidence="4">Part of the 30S ribosomal subunit.</text>
</comment>
<dbReference type="FunFam" id="1.10.287.10:FF:000003">
    <property type="entry name" value="40S ribosomal protein S13"/>
    <property type="match status" value="1"/>
</dbReference>
<feature type="compositionally biased region" description="Basic residues" evidence="6">
    <location>
        <begin position="1"/>
        <end position="12"/>
    </location>
</feature>
<dbReference type="Pfam" id="PF00312">
    <property type="entry name" value="Ribosomal_S15"/>
    <property type="match status" value="1"/>
</dbReference>
<comment type="similarity">
    <text evidence="1 4 5">Belongs to the universal ribosomal protein uS15 family.</text>
</comment>
<dbReference type="Proteomes" id="UP000183815">
    <property type="component" value="Unassembled WGS sequence"/>
</dbReference>
<evidence type="ECO:0000256" key="1">
    <source>
        <dbReference type="ARBA" id="ARBA00008434"/>
    </source>
</evidence>
<evidence type="ECO:0000256" key="4">
    <source>
        <dbReference type="HAMAP-Rule" id="MF_01343"/>
    </source>
</evidence>
<evidence type="ECO:0000313" key="9">
    <source>
        <dbReference type="Proteomes" id="UP000183815"/>
    </source>
</evidence>
<dbReference type="SMART" id="SM01387">
    <property type="entry name" value="Ribosomal_S15"/>
    <property type="match status" value="1"/>
</dbReference>
<dbReference type="EMBL" id="MIYU01000012">
    <property type="protein sequence ID" value="OIR16660.1"/>
    <property type="molecule type" value="Genomic_DNA"/>
</dbReference>
<feature type="domain" description="Small ribosomal subunit protein uS15 N-terminal" evidence="7">
    <location>
        <begin position="1"/>
        <end position="60"/>
    </location>
</feature>
<sequence length="151" mass="16679">MARIHARKKGRSGSHAINRDNHPSWSPVSSKDVETLVIEKSKEGLSTAQIGAVLRDAHGIPSVKLATNSSINGILKKNNLSSEIPEDLSNMMRKAVRLGEHLDKNPKDIHNKRALQLTESKIMRLVGYYKDNSVLPSDWKYSLATAKLTVG</sequence>
<dbReference type="PANTHER" id="PTHR11885:SF6">
    <property type="entry name" value="SMALL RIBOSOMAL SUBUNIT PROTEIN US15"/>
    <property type="match status" value="1"/>
</dbReference>
<keyword evidence="3 4" id="KW-0687">Ribonucleoprotein</keyword>
<dbReference type="SUPFAM" id="SSF47060">
    <property type="entry name" value="S15/NS1 RNA-binding domain"/>
    <property type="match status" value="1"/>
</dbReference>
<dbReference type="InterPro" id="IPR009068">
    <property type="entry name" value="uS15_NS1_RNA-bd_sf"/>
</dbReference>
<organism evidence="8 9">
    <name type="scientific">Marine Group III euryarchaeote CG-Bathy1</name>
    <dbReference type="NCBI Taxonomy" id="1889001"/>
    <lineage>
        <taxon>Archaea</taxon>
        <taxon>Methanobacteriati</taxon>
        <taxon>Thermoplasmatota</taxon>
        <taxon>Thermoplasmata</taxon>
        <taxon>Candidatus Thermoprofundales</taxon>
    </lineage>
</organism>
<comment type="caution">
    <text evidence="8">The sequence shown here is derived from an EMBL/GenBank/DDBJ whole genome shotgun (WGS) entry which is preliminary data.</text>
</comment>
<dbReference type="GO" id="GO:0003735">
    <property type="term" value="F:structural constituent of ribosome"/>
    <property type="evidence" value="ECO:0007669"/>
    <property type="project" value="InterPro"/>
</dbReference>
<dbReference type="Pfam" id="PF08069">
    <property type="entry name" value="Ribosomal_S13_N"/>
    <property type="match status" value="1"/>
</dbReference>